<dbReference type="AlphaFoldDB" id="A0A8X6YV25"/>
<dbReference type="OrthoDB" id="6435107at2759"/>
<proteinExistence type="predicted"/>
<feature type="region of interest" description="Disordered" evidence="1">
    <location>
        <begin position="32"/>
        <end position="55"/>
    </location>
</feature>
<reference evidence="2" key="1">
    <citation type="submission" date="2020-08" db="EMBL/GenBank/DDBJ databases">
        <title>Multicomponent nature underlies the extraordinary mechanical properties of spider dragline silk.</title>
        <authorList>
            <person name="Kono N."/>
            <person name="Nakamura H."/>
            <person name="Mori M."/>
            <person name="Yoshida Y."/>
            <person name="Ohtoshi R."/>
            <person name="Malay A.D."/>
            <person name="Moran D.A.P."/>
            <person name="Tomita M."/>
            <person name="Numata K."/>
            <person name="Arakawa K."/>
        </authorList>
    </citation>
    <scope>NUCLEOTIDE SEQUENCE</scope>
</reference>
<evidence type="ECO:0000256" key="1">
    <source>
        <dbReference type="SAM" id="MobiDB-lite"/>
    </source>
</evidence>
<gene>
    <name evidence="2" type="ORF">TNIN_268711</name>
</gene>
<comment type="caution">
    <text evidence="2">The sequence shown here is derived from an EMBL/GenBank/DDBJ whole genome shotgun (WGS) entry which is preliminary data.</text>
</comment>
<name>A0A8X6YV25_9ARAC</name>
<feature type="compositionally biased region" description="Polar residues" evidence="1">
    <location>
        <begin position="32"/>
        <end position="42"/>
    </location>
</feature>
<dbReference type="EMBL" id="BMAV01021823">
    <property type="protein sequence ID" value="GFY76244.1"/>
    <property type="molecule type" value="Genomic_DNA"/>
</dbReference>
<keyword evidence="3" id="KW-1185">Reference proteome</keyword>
<sequence>MSVGKHFNQHEVTVGIIKENEAACGKSVCSGTRLSAKSSSSYARDIDRDELEQTL</sequence>
<feature type="non-terminal residue" evidence="2">
    <location>
        <position position="55"/>
    </location>
</feature>
<accession>A0A8X6YV25</accession>
<dbReference type="Proteomes" id="UP000886998">
    <property type="component" value="Unassembled WGS sequence"/>
</dbReference>
<evidence type="ECO:0000313" key="2">
    <source>
        <dbReference type="EMBL" id="GFY76244.1"/>
    </source>
</evidence>
<evidence type="ECO:0000313" key="3">
    <source>
        <dbReference type="Proteomes" id="UP000886998"/>
    </source>
</evidence>
<organism evidence="2 3">
    <name type="scientific">Trichonephila inaurata madagascariensis</name>
    <dbReference type="NCBI Taxonomy" id="2747483"/>
    <lineage>
        <taxon>Eukaryota</taxon>
        <taxon>Metazoa</taxon>
        <taxon>Ecdysozoa</taxon>
        <taxon>Arthropoda</taxon>
        <taxon>Chelicerata</taxon>
        <taxon>Arachnida</taxon>
        <taxon>Araneae</taxon>
        <taxon>Araneomorphae</taxon>
        <taxon>Entelegynae</taxon>
        <taxon>Araneoidea</taxon>
        <taxon>Nephilidae</taxon>
        <taxon>Trichonephila</taxon>
        <taxon>Trichonephila inaurata</taxon>
    </lineage>
</organism>
<protein>
    <submittedName>
        <fullName evidence="2">Uncharacterized protein</fullName>
    </submittedName>
</protein>